<feature type="transmembrane region" description="Helical" evidence="1">
    <location>
        <begin position="240"/>
        <end position="258"/>
    </location>
</feature>
<organism evidence="2 3">
    <name type="scientific">Limosa lapponica baueri</name>
    <dbReference type="NCBI Taxonomy" id="1758121"/>
    <lineage>
        <taxon>Eukaryota</taxon>
        <taxon>Metazoa</taxon>
        <taxon>Chordata</taxon>
        <taxon>Craniata</taxon>
        <taxon>Vertebrata</taxon>
        <taxon>Euteleostomi</taxon>
        <taxon>Archelosauria</taxon>
        <taxon>Archosauria</taxon>
        <taxon>Dinosauria</taxon>
        <taxon>Saurischia</taxon>
        <taxon>Theropoda</taxon>
        <taxon>Coelurosauria</taxon>
        <taxon>Aves</taxon>
        <taxon>Neognathae</taxon>
        <taxon>Neoaves</taxon>
        <taxon>Charadriiformes</taxon>
        <taxon>Scolopacidae</taxon>
        <taxon>Limosa</taxon>
    </lineage>
</organism>
<keyword evidence="1" id="KW-0812">Transmembrane</keyword>
<dbReference type="AlphaFoldDB" id="A0A2I0TMI1"/>
<keyword evidence="1" id="KW-0472">Membrane</keyword>
<reference evidence="3" key="2">
    <citation type="submission" date="2017-12" db="EMBL/GenBank/DDBJ databases">
        <title>Genome sequence of the Bar-tailed Godwit (Limosa lapponica baueri).</title>
        <authorList>
            <person name="Lima N.C.B."/>
            <person name="Parody-Merino A.M."/>
            <person name="Battley P.F."/>
            <person name="Fidler A.E."/>
            <person name="Prosdocimi F."/>
        </authorList>
    </citation>
    <scope>NUCLEOTIDE SEQUENCE [LARGE SCALE GENOMIC DNA]</scope>
</reference>
<dbReference type="GO" id="GO:0060255">
    <property type="term" value="P:regulation of macromolecule metabolic process"/>
    <property type="evidence" value="ECO:0007669"/>
    <property type="project" value="UniProtKB-ARBA"/>
</dbReference>
<dbReference type="PANTHER" id="PTHR11937">
    <property type="entry name" value="ACTIN"/>
    <property type="match status" value="1"/>
</dbReference>
<dbReference type="InterPro" id="IPR043129">
    <property type="entry name" value="ATPase_NBD"/>
</dbReference>
<dbReference type="Proteomes" id="UP000233556">
    <property type="component" value="Unassembled WGS sequence"/>
</dbReference>
<accession>A0A2I0TMI1</accession>
<sequence length="260" mass="29342">MQWLPATLLLTHQHITVKQTLAIALTTSLAVPSLKHITVTCQYQPPLLVKSIILEGTFYKRAKQDKGATKLGCVDHPIVLTEAVCNPLYSRQMMSELLFECYQVPKVSYGVDSLYSFYHNRRQNWPCSGLVISSGYQCTHILPVLEGRLDAKNCKRINLGGCQAAVYLQRLLQLKYPGHFAAITLSRMEEILHEHSYIAEDYIEGKTRCHLLLDGVHPNLVLSSIIFVVKPAAGILAEILYYYFAFFIAVFLVVYFMGNA</sequence>
<dbReference type="FunFam" id="3.30.420.40:FF:000098">
    <property type="entry name" value="ARP5 actin-related protein 5 homolog"/>
    <property type="match status" value="1"/>
</dbReference>
<dbReference type="OrthoDB" id="7340501at2759"/>
<proteinExistence type="predicted"/>
<gene>
    <name evidence="2" type="ORF">llap_14682</name>
</gene>
<evidence type="ECO:0000313" key="2">
    <source>
        <dbReference type="EMBL" id="PKU35014.1"/>
    </source>
</evidence>
<evidence type="ECO:0000313" key="3">
    <source>
        <dbReference type="Proteomes" id="UP000233556"/>
    </source>
</evidence>
<dbReference type="Gene3D" id="3.30.420.40">
    <property type="match status" value="1"/>
</dbReference>
<name>A0A2I0TMI1_LIMLA</name>
<evidence type="ECO:0000256" key="1">
    <source>
        <dbReference type="SAM" id="Phobius"/>
    </source>
</evidence>
<dbReference type="InterPro" id="IPR004000">
    <property type="entry name" value="Actin"/>
</dbReference>
<dbReference type="FunFam" id="3.90.640.10:FF:000016">
    <property type="entry name" value="ARP5 actin-related protein 5 homolog"/>
    <property type="match status" value="1"/>
</dbReference>
<dbReference type="SUPFAM" id="SSF53067">
    <property type="entry name" value="Actin-like ATPase domain"/>
    <property type="match status" value="2"/>
</dbReference>
<keyword evidence="1" id="KW-1133">Transmembrane helix</keyword>
<protein>
    <submittedName>
        <fullName evidence="2">Uncharacterized protein</fullName>
    </submittedName>
</protein>
<dbReference type="Pfam" id="PF00022">
    <property type="entry name" value="Actin"/>
    <property type="match status" value="1"/>
</dbReference>
<dbReference type="EMBL" id="KZ508606">
    <property type="protein sequence ID" value="PKU35014.1"/>
    <property type="molecule type" value="Genomic_DNA"/>
</dbReference>
<keyword evidence="3" id="KW-1185">Reference proteome</keyword>
<reference evidence="3" key="1">
    <citation type="submission" date="2017-11" db="EMBL/GenBank/DDBJ databases">
        <authorList>
            <person name="Lima N.C."/>
            <person name="Parody-Merino A.M."/>
            <person name="Battley P.F."/>
            <person name="Fidler A.E."/>
            <person name="Prosdocimi F."/>
        </authorList>
    </citation>
    <scope>NUCLEOTIDE SEQUENCE [LARGE SCALE GENOMIC DNA]</scope>
</reference>